<keyword evidence="2" id="KW-0812">Transmembrane</keyword>
<dbReference type="GO" id="GO:0005744">
    <property type="term" value="C:TIM23 mitochondrial import inner membrane translocase complex"/>
    <property type="evidence" value="ECO:0007669"/>
    <property type="project" value="TreeGrafter"/>
</dbReference>
<evidence type="ECO:0000256" key="1">
    <source>
        <dbReference type="ARBA" id="ARBA00004141"/>
    </source>
</evidence>
<keyword evidence="4" id="KW-0472">Membrane</keyword>
<dbReference type="OrthoDB" id="159299at2759"/>
<evidence type="ECO:0000256" key="3">
    <source>
        <dbReference type="ARBA" id="ARBA00022989"/>
    </source>
</evidence>
<gene>
    <name evidence="5" type="ORF">Cgig2_003512</name>
</gene>
<proteinExistence type="predicted"/>
<accession>A0A9Q1H096</accession>
<keyword evidence="6" id="KW-1185">Reference proteome</keyword>
<dbReference type="PANTHER" id="PTHR15371">
    <property type="entry name" value="TIM23"/>
    <property type="match status" value="1"/>
</dbReference>
<organism evidence="5 6">
    <name type="scientific">Carnegiea gigantea</name>
    <dbReference type="NCBI Taxonomy" id="171969"/>
    <lineage>
        <taxon>Eukaryota</taxon>
        <taxon>Viridiplantae</taxon>
        <taxon>Streptophyta</taxon>
        <taxon>Embryophyta</taxon>
        <taxon>Tracheophyta</taxon>
        <taxon>Spermatophyta</taxon>
        <taxon>Magnoliopsida</taxon>
        <taxon>eudicotyledons</taxon>
        <taxon>Gunneridae</taxon>
        <taxon>Pentapetalae</taxon>
        <taxon>Caryophyllales</taxon>
        <taxon>Cactineae</taxon>
        <taxon>Cactaceae</taxon>
        <taxon>Cactoideae</taxon>
        <taxon>Echinocereeae</taxon>
        <taxon>Carnegiea</taxon>
    </lineage>
</organism>
<protein>
    <submittedName>
        <fullName evidence="5">Uncharacterized protein</fullName>
    </submittedName>
</protein>
<name>A0A9Q1H096_9CARY</name>
<dbReference type="PANTHER" id="PTHR15371:SF0">
    <property type="entry name" value="SD19278P"/>
    <property type="match status" value="1"/>
</dbReference>
<dbReference type="EMBL" id="JAKOGI010001005">
    <property type="protein sequence ID" value="KAJ8428439.1"/>
    <property type="molecule type" value="Genomic_DNA"/>
</dbReference>
<dbReference type="GO" id="GO:0030150">
    <property type="term" value="P:protein import into mitochondrial matrix"/>
    <property type="evidence" value="ECO:0007669"/>
    <property type="project" value="TreeGrafter"/>
</dbReference>
<comment type="subcellular location">
    <subcellularLocation>
        <location evidence="1">Membrane</location>
        <topology evidence="1">Multi-pass membrane protein</topology>
    </subcellularLocation>
</comment>
<evidence type="ECO:0000313" key="5">
    <source>
        <dbReference type="EMBL" id="KAJ8428439.1"/>
    </source>
</evidence>
<reference evidence="5" key="1">
    <citation type="submission" date="2022-04" db="EMBL/GenBank/DDBJ databases">
        <title>Carnegiea gigantea Genome sequencing and assembly v2.</title>
        <authorList>
            <person name="Copetti D."/>
            <person name="Sanderson M.J."/>
            <person name="Burquez A."/>
            <person name="Wojciechowski M.F."/>
        </authorList>
    </citation>
    <scope>NUCLEOTIDE SEQUENCE</scope>
    <source>
        <strain evidence="5">SGP5-SGP5p</strain>
        <tissue evidence="5">Aerial part</tissue>
    </source>
</reference>
<evidence type="ECO:0000256" key="2">
    <source>
        <dbReference type="ARBA" id="ARBA00022692"/>
    </source>
</evidence>
<dbReference type="InterPro" id="IPR045238">
    <property type="entry name" value="Tim23-like"/>
</dbReference>
<evidence type="ECO:0000313" key="6">
    <source>
        <dbReference type="Proteomes" id="UP001153076"/>
    </source>
</evidence>
<dbReference type="Proteomes" id="UP001153076">
    <property type="component" value="Unassembled WGS sequence"/>
</dbReference>
<keyword evidence="3" id="KW-1133">Transmembrane helix</keyword>
<dbReference type="AlphaFoldDB" id="A0A9Q1H096"/>
<evidence type="ECO:0000256" key="4">
    <source>
        <dbReference type="ARBA" id="ARBA00023136"/>
    </source>
</evidence>
<comment type="caution">
    <text evidence="5">The sequence shown here is derived from an EMBL/GenBank/DDBJ whole genome shotgun (WGS) entry which is preliminary data.</text>
</comment>
<dbReference type="Pfam" id="PF02466">
    <property type="entry name" value="Tim17"/>
    <property type="match status" value="1"/>
</dbReference>
<dbReference type="GO" id="GO:0008320">
    <property type="term" value="F:protein transmembrane transporter activity"/>
    <property type="evidence" value="ECO:0007669"/>
    <property type="project" value="TreeGrafter"/>
</dbReference>
<sequence>MTREIDRISNVTYTTLIKISKSQFRSSTAPTQPEYLFREESVRQRQSWGENLIYYTGCGYLAGAAKGFVEGSEPSSRGDTLKIRVNRGNWAGVIGLMYAGIESGIVAVGDTDDVLNSVAAGLATGAIHKAASGPRVAALLLGATSNSEDGFLGIRGGGTEMKKKG</sequence>